<accession>A0A369UJ23</accession>
<dbReference type="OrthoDB" id="9131312at2"/>
<dbReference type="Proteomes" id="UP000253782">
    <property type="component" value="Unassembled WGS sequence"/>
</dbReference>
<name>A0A369UJ23_9GAMM</name>
<gene>
    <name evidence="1" type="ORF">DVJ77_18395</name>
</gene>
<sequence>MADSRSAEKVIAQLTATSNSIAKAFLAPFEEEMLVAVSQKSRPQGFVGLNRHTVLHGESVDYGTKENGLRAISLLNYVSQSCNGRWKGRMSRKGEIGSHSLRLTFRRPQADALQDCQQFGSTP</sequence>
<dbReference type="AlphaFoldDB" id="A0A369UJ23"/>
<organism evidence="1 2">
    <name type="scientific">Dyella tabacisoli</name>
    <dbReference type="NCBI Taxonomy" id="2282381"/>
    <lineage>
        <taxon>Bacteria</taxon>
        <taxon>Pseudomonadati</taxon>
        <taxon>Pseudomonadota</taxon>
        <taxon>Gammaproteobacteria</taxon>
        <taxon>Lysobacterales</taxon>
        <taxon>Rhodanobacteraceae</taxon>
        <taxon>Dyella</taxon>
    </lineage>
</organism>
<proteinExistence type="predicted"/>
<reference evidence="1 2" key="1">
    <citation type="submission" date="2018-07" db="EMBL/GenBank/DDBJ databases">
        <title>Dyella tabacisoli L4-6T, whole genome shotgun sequence.</title>
        <authorList>
            <person name="Zhou X.-K."/>
            <person name="Li W.-J."/>
            <person name="Duan Y.-Q."/>
        </authorList>
    </citation>
    <scope>NUCLEOTIDE SEQUENCE [LARGE SCALE GENOMIC DNA]</scope>
    <source>
        <strain evidence="1 2">L4-6</strain>
    </source>
</reference>
<protein>
    <submittedName>
        <fullName evidence="1">Uncharacterized protein</fullName>
    </submittedName>
</protein>
<keyword evidence="2" id="KW-1185">Reference proteome</keyword>
<evidence type="ECO:0000313" key="1">
    <source>
        <dbReference type="EMBL" id="RDD80115.1"/>
    </source>
</evidence>
<comment type="caution">
    <text evidence="1">The sequence shown here is derived from an EMBL/GenBank/DDBJ whole genome shotgun (WGS) entry which is preliminary data.</text>
</comment>
<evidence type="ECO:0000313" key="2">
    <source>
        <dbReference type="Proteomes" id="UP000253782"/>
    </source>
</evidence>
<dbReference type="EMBL" id="QQAH01000020">
    <property type="protein sequence ID" value="RDD80115.1"/>
    <property type="molecule type" value="Genomic_DNA"/>
</dbReference>